<sequence length="555" mass="61250">MSAPDSTHAYNFPPFPEPPTGIVITPFKAFVECGTQITRGEDGIERDGLGIPTILLATTRSDGLKRKSKKKKNKGIGVRKGPWWTEYEKENEVQGTRIDYRAISTTLDRVHQAIEDFGKTYGVIMDEITQSHTIWRHFKMFIGVENRTLTGPKTVDDHEDDIYFDDEETNDFLMTTESNLDPTGLSGESPVPFPIPHFEGVAHDLMSGDSTTAKIEDVQDPKLQALIDDPRRSIQTFLSSEMHNLGHLWSPIACKAAPHILRIFVFFLIRNQVTGPERVENLRAALPVIDRAGKELALLKVVAHALPDAFGEACQMHWGTKQETLKFGVDQDQDWDMQEDKIRTEEAQDSTGDPSGWGADAGGWGGSGGWGGGTDSGWADSAPSWGSIVEPKPVVDPRPTLLGLFGPLALSNTHSPGLVEYSMRRIVSFSAPRYDSTPGGDPVESFLKSKLHQLVLAPWPDWDSDEERGSPQMLPTSSGDAQGHDMSRDHITVLVHIEDGSENATVLEQAVGMGIRGRWVQLARVSPDAESTNGQGLLWYVDAMVMNIPSFWIIV</sequence>
<organism evidence="2 3">
    <name type="scientific">Mycena citricolor</name>
    <dbReference type="NCBI Taxonomy" id="2018698"/>
    <lineage>
        <taxon>Eukaryota</taxon>
        <taxon>Fungi</taxon>
        <taxon>Dikarya</taxon>
        <taxon>Basidiomycota</taxon>
        <taxon>Agaricomycotina</taxon>
        <taxon>Agaricomycetes</taxon>
        <taxon>Agaricomycetidae</taxon>
        <taxon>Agaricales</taxon>
        <taxon>Marasmiineae</taxon>
        <taxon>Mycenaceae</taxon>
        <taxon>Mycena</taxon>
    </lineage>
</organism>
<protein>
    <submittedName>
        <fullName evidence="2">Uncharacterized protein</fullName>
    </submittedName>
</protein>
<dbReference type="AlphaFoldDB" id="A0AAD2HC58"/>
<proteinExistence type="predicted"/>
<feature type="region of interest" description="Disordered" evidence="1">
    <location>
        <begin position="461"/>
        <end position="485"/>
    </location>
</feature>
<dbReference type="EMBL" id="CAVNYO010000188">
    <property type="protein sequence ID" value="CAK5272902.1"/>
    <property type="molecule type" value="Genomic_DNA"/>
</dbReference>
<gene>
    <name evidence="2" type="ORF">MYCIT1_LOCUS18875</name>
</gene>
<evidence type="ECO:0000313" key="3">
    <source>
        <dbReference type="Proteomes" id="UP001295794"/>
    </source>
</evidence>
<evidence type="ECO:0000256" key="1">
    <source>
        <dbReference type="SAM" id="MobiDB-lite"/>
    </source>
</evidence>
<dbReference type="GO" id="GO:0031047">
    <property type="term" value="P:regulatory ncRNA-mediated gene silencing"/>
    <property type="evidence" value="ECO:0007669"/>
    <property type="project" value="InterPro"/>
</dbReference>
<dbReference type="InterPro" id="IPR018606">
    <property type="entry name" value="Arb1"/>
</dbReference>
<comment type="caution">
    <text evidence="2">The sequence shown here is derived from an EMBL/GenBank/DDBJ whole genome shotgun (WGS) entry which is preliminary data.</text>
</comment>
<keyword evidence="3" id="KW-1185">Reference proteome</keyword>
<dbReference type="Pfam" id="PF09692">
    <property type="entry name" value="Arb1"/>
    <property type="match status" value="1"/>
</dbReference>
<reference evidence="2" key="1">
    <citation type="submission" date="2023-11" db="EMBL/GenBank/DDBJ databases">
        <authorList>
            <person name="De Vega J J."/>
            <person name="De Vega J J."/>
        </authorList>
    </citation>
    <scope>NUCLEOTIDE SEQUENCE</scope>
</reference>
<evidence type="ECO:0000313" key="2">
    <source>
        <dbReference type="EMBL" id="CAK5272902.1"/>
    </source>
</evidence>
<accession>A0AAD2HC58</accession>
<dbReference type="Proteomes" id="UP001295794">
    <property type="component" value="Unassembled WGS sequence"/>
</dbReference>
<name>A0AAD2HC58_9AGAR</name>
<dbReference type="GO" id="GO:0033167">
    <property type="term" value="C:ARC complex"/>
    <property type="evidence" value="ECO:0007669"/>
    <property type="project" value="InterPro"/>
</dbReference>